<comment type="subunit">
    <text evidence="9">The Tat system comprises two distinct complexes: a TatABC complex, containing multiple copies of TatA, TatB and TatC subunits, and a separate TatA complex, containing only TatA subunits. Substrates initially bind to the TatABC complex, which probably triggers association of the separate TatA complex to form the active translocon.</text>
</comment>
<keyword evidence="5 9" id="KW-0653">Protein transport</keyword>
<evidence type="ECO:0000256" key="5">
    <source>
        <dbReference type="ARBA" id="ARBA00022927"/>
    </source>
</evidence>
<dbReference type="Gene3D" id="1.20.5.3310">
    <property type="match status" value="1"/>
</dbReference>
<evidence type="ECO:0000313" key="11">
    <source>
        <dbReference type="EMBL" id="TDU28041.1"/>
    </source>
</evidence>
<dbReference type="PANTHER" id="PTHR42982:SF1">
    <property type="entry name" value="SEC-INDEPENDENT PROTEIN TRANSLOCASE PROTEIN TATA"/>
    <property type="match status" value="1"/>
</dbReference>
<keyword evidence="4 9" id="KW-0812">Transmembrane</keyword>
<dbReference type="GO" id="GO:0008320">
    <property type="term" value="F:protein transmembrane transporter activity"/>
    <property type="evidence" value="ECO:0007669"/>
    <property type="project" value="UniProtKB-UniRule"/>
</dbReference>
<feature type="compositionally biased region" description="Basic and acidic residues" evidence="10">
    <location>
        <begin position="62"/>
        <end position="75"/>
    </location>
</feature>
<evidence type="ECO:0000256" key="1">
    <source>
        <dbReference type="ARBA" id="ARBA00004162"/>
    </source>
</evidence>
<comment type="caution">
    <text evidence="11">The sequence shown here is derived from an EMBL/GenBank/DDBJ whole genome shotgun (WGS) entry which is preliminary data.</text>
</comment>
<keyword evidence="12" id="KW-1185">Reference proteome</keyword>
<keyword evidence="6 9" id="KW-1133">Transmembrane helix</keyword>
<dbReference type="NCBIfam" id="TIGR01411">
    <property type="entry name" value="tatAE"/>
    <property type="match status" value="1"/>
</dbReference>
<evidence type="ECO:0000313" key="12">
    <source>
        <dbReference type="Proteomes" id="UP000295341"/>
    </source>
</evidence>
<dbReference type="Proteomes" id="UP000295341">
    <property type="component" value="Unassembled WGS sequence"/>
</dbReference>
<dbReference type="GO" id="GO:0033281">
    <property type="term" value="C:TAT protein transport complex"/>
    <property type="evidence" value="ECO:0007669"/>
    <property type="project" value="UniProtKB-UniRule"/>
</dbReference>
<dbReference type="RefSeq" id="WP_133881631.1">
    <property type="nucleotide sequence ID" value="NZ_MWIN01000010.1"/>
</dbReference>
<evidence type="ECO:0000256" key="6">
    <source>
        <dbReference type="ARBA" id="ARBA00022989"/>
    </source>
</evidence>
<evidence type="ECO:0000256" key="9">
    <source>
        <dbReference type="HAMAP-Rule" id="MF_00236"/>
    </source>
</evidence>
<dbReference type="Pfam" id="PF02416">
    <property type="entry name" value="TatA_B_E"/>
    <property type="match status" value="1"/>
</dbReference>
<name>A0A4R7P4A1_9GAMM</name>
<evidence type="ECO:0000256" key="3">
    <source>
        <dbReference type="ARBA" id="ARBA00022475"/>
    </source>
</evidence>
<evidence type="ECO:0000256" key="2">
    <source>
        <dbReference type="ARBA" id="ARBA00022448"/>
    </source>
</evidence>
<reference evidence="11 12" key="1">
    <citation type="submission" date="2019-03" db="EMBL/GenBank/DDBJ databases">
        <title>Genomic Encyclopedia of Type Strains, Phase IV (KMG-IV): sequencing the most valuable type-strain genomes for metagenomic binning, comparative biology and taxonomic classification.</title>
        <authorList>
            <person name="Goeker M."/>
        </authorList>
    </citation>
    <scope>NUCLEOTIDE SEQUENCE [LARGE SCALE GENOMIC DNA]</scope>
    <source>
        <strain evidence="11 12">DSM 26377</strain>
    </source>
</reference>
<dbReference type="InterPro" id="IPR006312">
    <property type="entry name" value="TatA/E"/>
</dbReference>
<dbReference type="GO" id="GO:0043953">
    <property type="term" value="P:protein transport by the Tat complex"/>
    <property type="evidence" value="ECO:0007669"/>
    <property type="project" value="UniProtKB-UniRule"/>
</dbReference>
<proteinExistence type="inferred from homology"/>
<protein>
    <recommendedName>
        <fullName evidence="9">Sec-independent protein translocase protein TatA</fullName>
    </recommendedName>
</protein>
<dbReference type="NCBIfam" id="NF002813">
    <property type="entry name" value="PRK02958.1"/>
    <property type="match status" value="1"/>
</dbReference>
<gene>
    <name evidence="9" type="primary">tatA</name>
    <name evidence="11" type="ORF">DFR24_2400</name>
</gene>
<comment type="subcellular location">
    <subcellularLocation>
        <location evidence="1 9">Cell membrane</location>
        <topology evidence="1 9">Single-pass membrane protein</topology>
    </subcellularLocation>
</comment>
<comment type="similarity">
    <text evidence="9">Belongs to the TatA/E family.</text>
</comment>
<feature type="transmembrane region" description="Helical" evidence="9">
    <location>
        <begin position="6"/>
        <end position="22"/>
    </location>
</feature>
<keyword evidence="8 9" id="KW-0472">Membrane</keyword>
<dbReference type="OrthoDB" id="7066617at2"/>
<evidence type="ECO:0000256" key="10">
    <source>
        <dbReference type="SAM" id="MobiDB-lite"/>
    </source>
</evidence>
<dbReference type="PANTHER" id="PTHR42982">
    <property type="entry name" value="SEC-INDEPENDENT PROTEIN TRANSLOCASE PROTEIN TATA"/>
    <property type="match status" value="1"/>
</dbReference>
<keyword evidence="3 9" id="KW-1003">Cell membrane</keyword>
<evidence type="ECO:0000256" key="7">
    <source>
        <dbReference type="ARBA" id="ARBA00023010"/>
    </source>
</evidence>
<dbReference type="EMBL" id="SOBT01000009">
    <property type="protein sequence ID" value="TDU28041.1"/>
    <property type="molecule type" value="Genomic_DNA"/>
</dbReference>
<feature type="region of interest" description="Disordered" evidence="10">
    <location>
        <begin position="50"/>
        <end position="75"/>
    </location>
</feature>
<dbReference type="InterPro" id="IPR003369">
    <property type="entry name" value="TatA/B/E"/>
</dbReference>
<evidence type="ECO:0000256" key="4">
    <source>
        <dbReference type="ARBA" id="ARBA00022692"/>
    </source>
</evidence>
<sequence>MGSFSIWHWLVVLAIVVLVFGTKKLRNLGGDLGASIKNFKGAMKDGEAEAAKTPDQIAAEAKVAEEEQQRESNKV</sequence>
<accession>A0A4R7P4A1</accession>
<evidence type="ECO:0000256" key="8">
    <source>
        <dbReference type="ARBA" id="ARBA00023136"/>
    </source>
</evidence>
<organism evidence="11 12">
    <name type="scientific">Panacagrimonas perspica</name>
    <dbReference type="NCBI Taxonomy" id="381431"/>
    <lineage>
        <taxon>Bacteria</taxon>
        <taxon>Pseudomonadati</taxon>
        <taxon>Pseudomonadota</taxon>
        <taxon>Gammaproteobacteria</taxon>
        <taxon>Nevskiales</taxon>
        <taxon>Nevskiaceae</taxon>
        <taxon>Panacagrimonas</taxon>
    </lineage>
</organism>
<keyword evidence="2 9" id="KW-0813">Transport</keyword>
<dbReference type="AlphaFoldDB" id="A0A4R7P4A1"/>
<keyword evidence="7 9" id="KW-0811">Translocation</keyword>
<comment type="function">
    <text evidence="9">Part of the twin-arginine translocation (Tat) system that transports large folded proteins containing a characteristic twin-arginine motif in their signal peptide across membranes. TatA could form the protein-conducting channel of the Tat system.</text>
</comment>
<dbReference type="HAMAP" id="MF_00236">
    <property type="entry name" value="TatA_E"/>
    <property type="match status" value="1"/>
</dbReference>